<evidence type="ECO:0000256" key="1">
    <source>
        <dbReference type="SAM" id="SignalP"/>
    </source>
</evidence>
<dbReference type="OrthoDB" id="6132182at2759"/>
<protein>
    <recommendedName>
        <fullName evidence="4">Tyrosinase related protein 1</fullName>
    </recommendedName>
</protein>
<dbReference type="AlphaFoldDB" id="A0A8C5TN21"/>
<accession>A0A8C5TN21</accession>
<dbReference type="Ensembl" id="ENSMCST00000010204.1">
    <property type="protein sequence ID" value="ENSMCSP00000009957.1"/>
    <property type="gene ID" value="ENSMCSG00000007051.1"/>
</dbReference>
<evidence type="ECO:0000313" key="2">
    <source>
        <dbReference type="Ensembl" id="ENSMCSP00000009957.1"/>
    </source>
</evidence>
<keyword evidence="3" id="KW-1185">Reference proteome</keyword>
<feature type="signal peptide" evidence="1">
    <location>
        <begin position="1"/>
        <end position="23"/>
    </location>
</feature>
<reference evidence="2" key="1">
    <citation type="submission" date="2025-08" db="UniProtKB">
        <authorList>
            <consortium name="Ensembl"/>
        </authorList>
    </citation>
    <scope>IDENTIFICATION</scope>
</reference>
<evidence type="ECO:0008006" key="4">
    <source>
        <dbReference type="Google" id="ProtNLM"/>
    </source>
</evidence>
<reference evidence="2" key="2">
    <citation type="submission" date="2025-09" db="UniProtKB">
        <authorList>
            <consortium name="Ensembl"/>
        </authorList>
    </citation>
    <scope>IDENTIFICATION</scope>
</reference>
<organism evidence="2 3">
    <name type="scientific">Malurus cyaneus samueli</name>
    <dbReference type="NCBI Taxonomy" id="2593467"/>
    <lineage>
        <taxon>Eukaryota</taxon>
        <taxon>Metazoa</taxon>
        <taxon>Chordata</taxon>
        <taxon>Craniata</taxon>
        <taxon>Vertebrata</taxon>
        <taxon>Euteleostomi</taxon>
        <taxon>Archelosauria</taxon>
        <taxon>Archosauria</taxon>
        <taxon>Dinosauria</taxon>
        <taxon>Saurischia</taxon>
        <taxon>Theropoda</taxon>
        <taxon>Coelurosauria</taxon>
        <taxon>Aves</taxon>
        <taxon>Neognathae</taxon>
        <taxon>Neoaves</taxon>
        <taxon>Telluraves</taxon>
        <taxon>Australaves</taxon>
        <taxon>Passeriformes</taxon>
        <taxon>Meliphagoidea</taxon>
        <taxon>Maluridae</taxon>
        <taxon>Malurus</taxon>
    </lineage>
</organism>
<sequence>MRIPRLPCLSLLLLLSTWGQAGAQFPRQCATVESLRSGMCCPDYFPVFGPGTDRCGVSTGRGRCVQVTVDSRPHGPQYIHDGRDDREQWPIRFFNQTCRCNGNFSGYNCGSCRPGWTGPTCSQQISIGKNIRDMAGKFIVVTACF</sequence>
<proteinExistence type="predicted"/>
<dbReference type="SUPFAM" id="SSF48056">
    <property type="entry name" value="Di-copper centre-containing domain"/>
    <property type="match status" value="1"/>
</dbReference>
<evidence type="ECO:0000313" key="3">
    <source>
        <dbReference type="Proteomes" id="UP000694560"/>
    </source>
</evidence>
<keyword evidence="1" id="KW-0732">Signal</keyword>
<dbReference type="Proteomes" id="UP000694560">
    <property type="component" value="Unplaced"/>
</dbReference>
<dbReference type="InterPro" id="IPR008922">
    <property type="entry name" value="Di-copper_centre_dom_sf"/>
</dbReference>
<name>A0A8C5TN21_9PASS</name>
<feature type="chain" id="PRO_5034815193" description="Tyrosinase related protein 1" evidence="1">
    <location>
        <begin position="24"/>
        <end position="145"/>
    </location>
</feature>